<dbReference type="Pfam" id="PF20684">
    <property type="entry name" value="Fung_rhodopsin"/>
    <property type="match status" value="1"/>
</dbReference>
<reference evidence="9" key="1">
    <citation type="journal article" date="2007" name="Science">
        <title>The Fusarium graminearum genome reveals a link between localized polymorphism and pathogen specialization.</title>
        <authorList>
            <person name="Cuomo C.A."/>
            <person name="Gueldener U."/>
            <person name="Xu J.-R."/>
            <person name="Trail F."/>
            <person name="Turgeon B.G."/>
            <person name="Di Pietro A."/>
            <person name="Walton J.D."/>
            <person name="Ma L.-J."/>
            <person name="Baker S.E."/>
            <person name="Rep M."/>
            <person name="Adam G."/>
            <person name="Antoniw J."/>
            <person name="Baldwin T."/>
            <person name="Calvo S.E."/>
            <person name="Chang Y.-L."/>
            <person name="DeCaprio D."/>
            <person name="Gale L.R."/>
            <person name="Gnerre S."/>
            <person name="Goswami R.S."/>
            <person name="Hammond-Kosack K."/>
            <person name="Harris L.J."/>
            <person name="Hilburn K."/>
            <person name="Kennell J.C."/>
            <person name="Kroken S."/>
            <person name="Magnuson J.K."/>
            <person name="Mannhaupt G."/>
            <person name="Mauceli E.W."/>
            <person name="Mewes H.-W."/>
            <person name="Mitterbauer R."/>
            <person name="Muehlbauer G."/>
            <person name="Muensterkoetter M."/>
            <person name="Nelson D."/>
            <person name="O'Donnell K."/>
            <person name="Ouellet T."/>
            <person name="Qi W."/>
            <person name="Quesneville H."/>
            <person name="Roncero M.I.G."/>
            <person name="Seong K.-Y."/>
            <person name="Tetko I.V."/>
            <person name="Urban M."/>
            <person name="Waalwijk C."/>
            <person name="Ward T.J."/>
            <person name="Yao J."/>
            <person name="Birren B.W."/>
            <person name="Kistler H.C."/>
        </authorList>
    </citation>
    <scope>NUCLEOTIDE SEQUENCE [LARGE SCALE GENOMIC DNA]</scope>
    <source>
        <strain evidence="9">PH-1 / ATCC MYA-4620 / FGSC 9075 / NRRL 31084</strain>
    </source>
</reference>
<feature type="domain" description="Rhodopsin" evidence="8">
    <location>
        <begin position="62"/>
        <end position="298"/>
    </location>
</feature>
<comment type="subcellular location">
    <subcellularLocation>
        <location evidence="1">Membrane</location>
        <topology evidence="1">Multi-pass membrane protein</topology>
    </subcellularLocation>
</comment>
<feature type="transmembrane region" description="Helical" evidence="7">
    <location>
        <begin position="239"/>
        <end position="258"/>
    </location>
</feature>
<evidence type="ECO:0000256" key="7">
    <source>
        <dbReference type="SAM" id="Phobius"/>
    </source>
</evidence>
<evidence type="ECO:0000313" key="9">
    <source>
        <dbReference type="EnsemblFungi" id="CEF77997"/>
    </source>
</evidence>
<dbReference type="InterPro" id="IPR052337">
    <property type="entry name" value="SAT4-like"/>
</dbReference>
<sequence length="401" mass="43669">MGLFGLRISVQQSHPFLPIMSAVQMGPVDSSVQVPMPILGFVKAELAVNCFIVLLVLAVVGLRVVGRLAGPGLGWDDGFVIFATPLGVAMLCCQGLFAPAGNGYPLPEYPELVANVPFILKLTFCMQVIYVTLLAAVKASMLSFFIRVFPTPFMQKASKVALGFVAMWLIAFLGSCIFLCIPVQNQWENPGMCQGAYMPMIQSLITTNAVGDLIIMALPMHSVWGLKTRRAEKIGITSCFALGLACVVCAVFRLIYISTVDLNTNITGTMPTTVFLFILEPNLAILCVSIPMLRPFYAKYKKRMGGSRLDEYSNSRSTGFRDMSRTGASSAAAPEAVRDPNLSTWEMDDYRPQDKIQHGYSVSGFPDESGSEKNLTVGSSEAPKGEISVETKWTVTHSTRK</sequence>
<organism evidence="9">
    <name type="scientific">Gibberella zeae (strain ATCC MYA-4620 / CBS 123657 / FGSC 9075 / NRRL 31084 / PH-1)</name>
    <name type="common">Wheat head blight fungus</name>
    <name type="synonym">Fusarium graminearum</name>
    <dbReference type="NCBI Taxonomy" id="229533"/>
    <lineage>
        <taxon>Eukaryota</taxon>
        <taxon>Fungi</taxon>
        <taxon>Dikarya</taxon>
        <taxon>Ascomycota</taxon>
        <taxon>Pezizomycotina</taxon>
        <taxon>Sordariomycetes</taxon>
        <taxon>Hypocreomycetidae</taxon>
        <taxon>Hypocreales</taxon>
        <taxon>Nectriaceae</taxon>
        <taxon>Fusarium</taxon>
    </lineage>
</organism>
<feature type="transmembrane region" description="Helical" evidence="7">
    <location>
        <begin position="78"/>
        <end position="98"/>
    </location>
</feature>
<keyword evidence="4 7" id="KW-0472">Membrane</keyword>
<feature type="transmembrane region" description="Helical" evidence="7">
    <location>
        <begin position="46"/>
        <end position="66"/>
    </location>
</feature>
<protein>
    <recommendedName>
        <fullName evidence="8">Rhodopsin domain-containing protein</fullName>
    </recommendedName>
</protein>
<feature type="compositionally biased region" description="Polar residues" evidence="6">
    <location>
        <begin position="391"/>
        <end position="401"/>
    </location>
</feature>
<accession>A0A098DHU2</accession>
<feature type="transmembrane region" description="Helical" evidence="7">
    <location>
        <begin position="160"/>
        <end position="184"/>
    </location>
</feature>
<proteinExistence type="inferred from homology"/>
<feature type="transmembrane region" description="Helical" evidence="7">
    <location>
        <begin position="196"/>
        <end position="218"/>
    </location>
</feature>
<dbReference type="PANTHER" id="PTHR33048">
    <property type="entry name" value="PTH11-LIKE INTEGRAL MEMBRANE PROTEIN (AFU_ORTHOLOGUE AFUA_5G11245)"/>
    <property type="match status" value="1"/>
</dbReference>
<evidence type="ECO:0000256" key="3">
    <source>
        <dbReference type="ARBA" id="ARBA00022989"/>
    </source>
</evidence>
<keyword evidence="3 7" id="KW-1133">Transmembrane helix</keyword>
<dbReference type="InterPro" id="IPR049326">
    <property type="entry name" value="Rhodopsin_dom_fungi"/>
</dbReference>
<gene>
    <name evidence="9" type="primary">FG03237.1</name>
</gene>
<evidence type="ECO:0000256" key="1">
    <source>
        <dbReference type="ARBA" id="ARBA00004141"/>
    </source>
</evidence>
<reference evidence="9" key="3">
    <citation type="submission" date="2017-01" db="UniProtKB">
        <authorList>
            <consortium name="EnsemblFungi"/>
        </authorList>
    </citation>
    <scope>IDENTIFICATION</scope>
    <source>
        <strain evidence="9">PH-1 / ATCC MYA-4620 / FGSC 9075 / NRRL 31084</strain>
    </source>
</reference>
<dbReference type="GO" id="GO:0016020">
    <property type="term" value="C:membrane"/>
    <property type="evidence" value="ECO:0007669"/>
    <property type="project" value="UniProtKB-SubCell"/>
</dbReference>
<name>A0A098DHU2_GIBZE</name>
<evidence type="ECO:0000256" key="2">
    <source>
        <dbReference type="ARBA" id="ARBA00022692"/>
    </source>
</evidence>
<dbReference type="EMBL" id="HG970333">
    <property type="status" value="NOT_ANNOTATED_CDS"/>
    <property type="molecule type" value="Genomic_DNA"/>
</dbReference>
<dbReference type="PANTHER" id="PTHR33048:SF161">
    <property type="entry name" value="INTEGRAL MEMBRANE PROTEIN"/>
    <property type="match status" value="1"/>
</dbReference>
<dbReference type="AlphaFoldDB" id="A0A098DHU2"/>
<reference evidence="9" key="2">
    <citation type="journal article" date="2010" name="Nature">
        <title>Comparative genomics reveals mobile pathogenicity chromosomes in Fusarium.</title>
        <authorList>
            <person name="Ma L.J."/>
            <person name="van der Does H.C."/>
            <person name="Borkovich K.A."/>
            <person name="Coleman J.J."/>
            <person name="Daboussi M.J."/>
            <person name="Di Pietro A."/>
            <person name="Dufresne M."/>
            <person name="Freitag M."/>
            <person name="Grabherr M."/>
            <person name="Henrissat B."/>
            <person name="Houterman P.M."/>
            <person name="Kang S."/>
            <person name="Shim W.B."/>
            <person name="Woloshuk C."/>
            <person name="Xie X."/>
            <person name="Xu J.R."/>
            <person name="Antoniw J."/>
            <person name="Baker S.E."/>
            <person name="Bluhm B.H."/>
            <person name="Breakspear A."/>
            <person name="Brown D.W."/>
            <person name="Butchko R.A."/>
            <person name="Chapman S."/>
            <person name="Coulson R."/>
            <person name="Coutinho P.M."/>
            <person name="Danchin E.G."/>
            <person name="Diener A."/>
            <person name="Gale L.R."/>
            <person name="Gardiner D.M."/>
            <person name="Goff S."/>
            <person name="Hammond-Kosack K.E."/>
            <person name="Hilburn K."/>
            <person name="Hua-Van A."/>
            <person name="Jonkers W."/>
            <person name="Kazan K."/>
            <person name="Kodira C.D."/>
            <person name="Koehrsen M."/>
            <person name="Kumar L."/>
            <person name="Lee Y.H."/>
            <person name="Li L."/>
            <person name="Manners J.M."/>
            <person name="Miranda-Saavedra D."/>
            <person name="Mukherjee M."/>
            <person name="Park G."/>
            <person name="Park J."/>
            <person name="Park S.Y."/>
            <person name="Proctor R.H."/>
            <person name="Regev A."/>
            <person name="Ruiz-Roldan M.C."/>
            <person name="Sain D."/>
            <person name="Sakthikumar S."/>
            <person name="Sykes S."/>
            <person name="Schwartz D.C."/>
            <person name="Turgeon B.G."/>
            <person name="Wapinski I."/>
            <person name="Yoder O."/>
            <person name="Young S."/>
            <person name="Zeng Q."/>
            <person name="Zhou S."/>
            <person name="Galagan J."/>
            <person name="Cuomo C.A."/>
            <person name="Kistler H.C."/>
            <person name="Rep M."/>
        </authorList>
    </citation>
    <scope>GENOME REANNOTATION</scope>
    <source>
        <strain evidence="9">PH-1 / ATCC MYA-4620 / FGSC 9075 / NRRL 31084</strain>
    </source>
</reference>
<keyword evidence="2 7" id="KW-0812">Transmembrane</keyword>
<feature type="transmembrane region" description="Helical" evidence="7">
    <location>
        <begin position="270"/>
        <end position="293"/>
    </location>
</feature>
<evidence type="ECO:0000256" key="6">
    <source>
        <dbReference type="SAM" id="MobiDB-lite"/>
    </source>
</evidence>
<evidence type="ECO:0000256" key="4">
    <source>
        <dbReference type="ARBA" id="ARBA00023136"/>
    </source>
</evidence>
<dbReference type="EnsemblFungi" id="CEF77997">
    <property type="protein sequence ID" value="CEF77997"/>
    <property type="gene ID" value="FGRRES_03237_M"/>
</dbReference>
<accession>A0A0E0S3C2</accession>
<comment type="similarity">
    <text evidence="5">Belongs to the SAT4 family.</text>
</comment>
<feature type="region of interest" description="Disordered" evidence="6">
    <location>
        <begin position="356"/>
        <end position="401"/>
    </location>
</feature>
<evidence type="ECO:0000256" key="5">
    <source>
        <dbReference type="ARBA" id="ARBA00038359"/>
    </source>
</evidence>
<feature type="transmembrane region" description="Helical" evidence="7">
    <location>
        <begin position="118"/>
        <end position="139"/>
    </location>
</feature>
<evidence type="ECO:0000259" key="8">
    <source>
        <dbReference type="Pfam" id="PF20684"/>
    </source>
</evidence>